<dbReference type="KEGG" id="mou:OU421_10580"/>
<accession>A0A9X9S3J9</accession>
<sequence>MGFHGRTQKSVLSPLFDVPGDVLFTPIVFFTILNSEDPFFGFTAPMSGRTDVHHQCNHEADEYIPTKLGLEICLPGDV</sequence>
<dbReference type="EMBL" id="CP113361">
    <property type="protein sequence ID" value="WAI00853.1"/>
    <property type="molecule type" value="Genomic_DNA"/>
</dbReference>
<dbReference type="GeneID" id="76835552"/>
<evidence type="ECO:0000313" key="1">
    <source>
        <dbReference type="EMBL" id="WAI00853.1"/>
    </source>
</evidence>
<dbReference type="AlphaFoldDB" id="A0A9X9S3J9"/>
<dbReference type="RefSeq" id="WP_268186058.1">
    <property type="nucleotide sequence ID" value="NZ_CP113361.1"/>
</dbReference>
<organism evidence="1 2">
    <name type="scientific">Methanogenium organophilum</name>
    <dbReference type="NCBI Taxonomy" id="2199"/>
    <lineage>
        <taxon>Archaea</taxon>
        <taxon>Methanobacteriati</taxon>
        <taxon>Methanobacteriota</taxon>
        <taxon>Stenosarchaea group</taxon>
        <taxon>Methanomicrobia</taxon>
        <taxon>Methanomicrobiales</taxon>
        <taxon>Methanomicrobiaceae</taxon>
        <taxon>Methanogenium</taxon>
    </lineage>
</organism>
<name>A0A9X9S3J9_METOG</name>
<keyword evidence="2" id="KW-1185">Reference proteome</keyword>
<dbReference type="Proteomes" id="UP001163096">
    <property type="component" value="Chromosome"/>
</dbReference>
<reference evidence="1" key="1">
    <citation type="submission" date="2022-11" db="EMBL/GenBank/DDBJ databases">
        <title>Complete genome sequence of Methanogenium organophilum DSM 3596.</title>
        <authorList>
            <person name="Chen S.-C."/>
            <person name="Lai S.-J."/>
            <person name="You Y.-T."/>
        </authorList>
    </citation>
    <scope>NUCLEOTIDE SEQUENCE</scope>
    <source>
        <strain evidence="1">DSM 3596</strain>
    </source>
</reference>
<protein>
    <submittedName>
        <fullName evidence="1">Uncharacterized protein</fullName>
    </submittedName>
</protein>
<proteinExistence type="predicted"/>
<evidence type="ECO:0000313" key="2">
    <source>
        <dbReference type="Proteomes" id="UP001163096"/>
    </source>
</evidence>
<gene>
    <name evidence="1" type="ORF">OU421_10580</name>
</gene>